<dbReference type="RefSeq" id="WP_094788858.1">
    <property type="nucleotide sequence ID" value="NZ_NDXW01000001.1"/>
</dbReference>
<reference evidence="2 3" key="1">
    <citation type="submission" date="2017-04" db="EMBL/GenBank/DDBJ databases">
        <title>Draft genome sequence of Zooshikella ganghwensis VG4 isolated from Red Sea sediments.</title>
        <authorList>
            <person name="Rehman Z."/>
            <person name="Alam I."/>
            <person name="Kamau A."/>
            <person name="Bajic V."/>
            <person name="Leiknes T."/>
        </authorList>
    </citation>
    <scope>NUCLEOTIDE SEQUENCE [LARGE SCALE GENOMIC DNA]</scope>
    <source>
        <strain evidence="2 3">VG4</strain>
    </source>
</reference>
<gene>
    <name evidence="2" type="ORF">B9G39_22660</name>
</gene>
<dbReference type="EMBL" id="NDXW01000001">
    <property type="protein sequence ID" value="RDH46027.1"/>
    <property type="molecule type" value="Genomic_DNA"/>
</dbReference>
<comment type="caution">
    <text evidence="2">The sequence shown here is derived from an EMBL/GenBank/DDBJ whole genome shotgun (WGS) entry which is preliminary data.</text>
</comment>
<organism evidence="2 3">
    <name type="scientific">Zooshikella ganghwensis</name>
    <dbReference type="NCBI Taxonomy" id="202772"/>
    <lineage>
        <taxon>Bacteria</taxon>
        <taxon>Pseudomonadati</taxon>
        <taxon>Pseudomonadota</taxon>
        <taxon>Gammaproteobacteria</taxon>
        <taxon>Oceanospirillales</taxon>
        <taxon>Zooshikellaceae</taxon>
        <taxon>Zooshikella</taxon>
    </lineage>
</organism>
<dbReference type="PANTHER" id="PTHR31901:SF9">
    <property type="entry name" value="GH3 DOMAIN-CONTAINING PROTEIN"/>
    <property type="match status" value="1"/>
</dbReference>
<dbReference type="Proteomes" id="UP000257039">
    <property type="component" value="Unassembled WGS sequence"/>
</dbReference>
<dbReference type="PANTHER" id="PTHR31901">
    <property type="entry name" value="GH3 DOMAIN-CONTAINING PROTEIN"/>
    <property type="match status" value="1"/>
</dbReference>
<proteinExistence type="predicted"/>
<evidence type="ECO:0000313" key="2">
    <source>
        <dbReference type="EMBL" id="RDH46027.1"/>
    </source>
</evidence>
<dbReference type="Pfam" id="PF23571">
    <property type="entry name" value="GH3_M"/>
    <property type="match status" value="1"/>
</dbReference>
<dbReference type="GO" id="GO:0016881">
    <property type="term" value="F:acid-amino acid ligase activity"/>
    <property type="evidence" value="ECO:0007669"/>
    <property type="project" value="TreeGrafter"/>
</dbReference>
<feature type="domain" description="GH3 middle" evidence="1">
    <location>
        <begin position="338"/>
        <end position="401"/>
    </location>
</feature>
<dbReference type="InterPro" id="IPR055377">
    <property type="entry name" value="GH3_M"/>
</dbReference>
<dbReference type="AlphaFoldDB" id="A0A4P9VTM0"/>
<evidence type="ECO:0000259" key="1">
    <source>
        <dbReference type="Pfam" id="PF23571"/>
    </source>
</evidence>
<evidence type="ECO:0000313" key="3">
    <source>
        <dbReference type="Proteomes" id="UP000257039"/>
    </source>
</evidence>
<name>A0A4P9VTM0_9GAMM</name>
<keyword evidence="3" id="KW-1185">Reference proteome</keyword>
<protein>
    <recommendedName>
        <fullName evidence="1">GH3 middle domain-containing protein</fullName>
    </recommendedName>
</protein>
<accession>A0A4P9VTM0</accession>
<dbReference type="Pfam" id="PF03321">
    <property type="entry name" value="GH3"/>
    <property type="match status" value="1"/>
</dbReference>
<dbReference type="GO" id="GO:0005737">
    <property type="term" value="C:cytoplasm"/>
    <property type="evidence" value="ECO:0007669"/>
    <property type="project" value="TreeGrafter"/>
</dbReference>
<sequence length="405" mass="46471">MLKTAINALWYLGNIPNTYVFKKAALHPERTQSTKLFQYIKNNAYTQFGQQHNFEHIKTFSDYQKYVPIRGYNDFEPWIQKVIEGKTHILTIESVLCLMPTSGVTGDIKLIPYTQGLQKEFSLGVAPWINNTFKLKPNIMGGSSYWSIAPSLIEFNQKSAVKIGYTEKSSYISSKIHGLINSVIAVPNSLIKLHSIDSFNYLTLLYLLACKDLRFVSVWHPYYFSQLLKQLKSYWQLLLNDLATGSISLDEKHDINEYKIEPMPKRSELLAKFTADQYTRIWPELSLISCWGEENSVYALQNIANKFPQAVIQEKGLIATEAFISFPLGVNQNIKPISINSHFFEFINDKGQSKLVHELRLGEEYNLVVSTAGGLYRYFLQDRIKVVDFFLNLPCLKFIGKPSID</sequence>
<dbReference type="InterPro" id="IPR004993">
    <property type="entry name" value="GH3"/>
</dbReference>